<evidence type="ECO:0000259" key="1">
    <source>
        <dbReference type="Pfam" id="PF03235"/>
    </source>
</evidence>
<dbReference type="OrthoDB" id="9798761at2"/>
<evidence type="ECO:0000313" key="3">
    <source>
        <dbReference type="EMBL" id="CUN22861.1"/>
    </source>
</evidence>
<evidence type="ECO:0000259" key="2">
    <source>
        <dbReference type="Pfam" id="PF07510"/>
    </source>
</evidence>
<feature type="domain" description="GmrSD restriction endonucleases C-terminal" evidence="2">
    <location>
        <begin position="581"/>
        <end position="693"/>
    </location>
</feature>
<evidence type="ECO:0000313" key="6">
    <source>
        <dbReference type="Proteomes" id="UP000095350"/>
    </source>
</evidence>
<dbReference type="Pfam" id="PF03235">
    <property type="entry name" value="GmrSD_N"/>
    <property type="match status" value="1"/>
</dbReference>
<dbReference type="InterPro" id="IPR011089">
    <property type="entry name" value="GmrSD_C"/>
</dbReference>
<name>A0A173V6L6_9FIRM</name>
<dbReference type="EMBL" id="CYXZ01000020">
    <property type="protein sequence ID" value="CUN22861.1"/>
    <property type="molecule type" value="Genomic_DNA"/>
</dbReference>
<dbReference type="STRING" id="166486.ERS852572_02662"/>
<reference evidence="3 6" key="1">
    <citation type="submission" date="2015-09" db="EMBL/GenBank/DDBJ databases">
        <authorList>
            <consortium name="Pathogen Informatics"/>
        </authorList>
    </citation>
    <scope>NUCLEOTIDE SEQUENCE [LARGE SCALE GENOMIC DNA]</scope>
    <source>
        <strain evidence="3 6">2789STDY5834960</strain>
    </source>
</reference>
<organism evidence="3 6">
    <name type="scientific">Roseburia intestinalis</name>
    <dbReference type="NCBI Taxonomy" id="166486"/>
    <lineage>
        <taxon>Bacteria</taxon>
        <taxon>Bacillati</taxon>
        <taxon>Bacillota</taxon>
        <taxon>Clostridia</taxon>
        <taxon>Lachnospirales</taxon>
        <taxon>Lachnospiraceae</taxon>
        <taxon>Roseburia</taxon>
    </lineage>
</organism>
<dbReference type="EMBL" id="QRQN01000013">
    <property type="protein sequence ID" value="RHN07239.1"/>
    <property type="molecule type" value="Genomic_DNA"/>
</dbReference>
<feature type="domain" description="GmrSD restriction endonucleases N-terminal" evidence="1">
    <location>
        <begin position="10"/>
        <end position="337"/>
    </location>
</feature>
<dbReference type="Proteomes" id="UP000095350">
    <property type="component" value="Unassembled WGS sequence"/>
</dbReference>
<protein>
    <submittedName>
        <fullName evidence="4">DUF262 domain-containing protein</fullName>
    </submittedName>
</protein>
<dbReference type="PaxDb" id="166486-ERS852572_02662"/>
<evidence type="ECO:0000313" key="4">
    <source>
        <dbReference type="EMBL" id="RHC19960.1"/>
    </source>
</evidence>
<dbReference type="EMBL" id="QSHO01000002">
    <property type="protein sequence ID" value="RHC19960.1"/>
    <property type="molecule type" value="Genomic_DNA"/>
</dbReference>
<evidence type="ECO:0000313" key="8">
    <source>
        <dbReference type="Proteomes" id="UP000283586"/>
    </source>
</evidence>
<dbReference type="Proteomes" id="UP000283513">
    <property type="component" value="Unassembled WGS sequence"/>
</dbReference>
<accession>A0A173V6L6</accession>
<gene>
    <name evidence="4" type="ORF">DW856_03510</name>
    <name evidence="5" type="ORF">DWZ31_11370</name>
    <name evidence="3" type="ORF">ERS852572_02662</name>
</gene>
<dbReference type="AlphaFoldDB" id="A0A173V6L6"/>
<evidence type="ECO:0000313" key="7">
    <source>
        <dbReference type="Proteomes" id="UP000283513"/>
    </source>
</evidence>
<dbReference type="InterPro" id="IPR004919">
    <property type="entry name" value="GmrSD_N"/>
</dbReference>
<dbReference type="PANTHER" id="PTHR37292">
    <property type="entry name" value="VNG6097C"/>
    <property type="match status" value="1"/>
</dbReference>
<dbReference type="RefSeq" id="WP_055195077.1">
    <property type="nucleotide sequence ID" value="NZ_CABIYH010000020.1"/>
</dbReference>
<reference evidence="7 8" key="2">
    <citation type="submission" date="2018-08" db="EMBL/GenBank/DDBJ databases">
        <title>A genome reference for cultivated species of the human gut microbiota.</title>
        <authorList>
            <person name="Zou Y."/>
            <person name="Xue W."/>
            <person name="Luo G."/>
        </authorList>
    </citation>
    <scope>NUCLEOTIDE SEQUENCE [LARGE SCALE GENOMIC DNA]</scope>
    <source>
        <strain evidence="5 8">AF31-21AC</strain>
        <strain evidence="4 7">AM37-1AC</strain>
    </source>
</reference>
<sequence>MENQRLDFGEIVRKIAEDKMLLPDFQRGFVWKDEEQRKIVASVLAKMPIGSILLLKSKPDEYASKSIGMKEKNTYQSQDGEVEFLLDGQQRMTALTNVFSNVIYEKCKMFSKLSSRALQRRFFLRIPKWENCKEEADLFGVHNLTFPISDSAEPDFLTADILPFIKCAAFFNQDGEPYNPQQSLSTRLDDFCLTNEDGYLVPLYLMVAPENIKKAQIMLRYNTITSDIAGKIGDEIRQHFTDLSDENKNDFIAEIFGNDENCNEIKEDHSKFGEKVQEKQMVWKVCLTNYLDSCVKNMALNKIEVSGEQRDRAIDIYENLNRGGISLNTFDLVMARVAKVSTDNFYRRLVRYIQEEKSYDKQVLPDQIVPLIGKKIQNNQYNASISTGCYNEEKNDIAGKYIDVFLDVLCLYCNNKLFEPDKFKLDYIKKKQILMLAPTDINDNAKKVCDAIDRVMFFFQSRCGIRNIQEINYSLMIVLVAVIFLKDEWFNDKTVHDILEAWYWSSLFSGEYDKDQNIKMIAHLQTMVKTMQASSRKENVDWIANIKNYVLEAQNFSDEKFLLMEKADEDRIPKKVMRMFMCQYLLSKTYKDMFDENKILSAYSDETERFEAHHIIPLGTVKKVGESTKKLRDDEKNICNSPLNFVYITKKANKEISDESLKDYVQKINAEAKAKLHITAYTNSDIPQDQVKQILRERYDFLKGDIRERISTLLS</sequence>
<evidence type="ECO:0000313" key="5">
    <source>
        <dbReference type="EMBL" id="RHN07239.1"/>
    </source>
</evidence>
<dbReference type="PANTHER" id="PTHR37292:SF2">
    <property type="entry name" value="DUF262 DOMAIN-CONTAINING PROTEIN"/>
    <property type="match status" value="1"/>
</dbReference>
<dbReference type="Pfam" id="PF07510">
    <property type="entry name" value="GmrSD_C"/>
    <property type="match status" value="1"/>
</dbReference>
<dbReference type="Proteomes" id="UP000283586">
    <property type="component" value="Unassembled WGS sequence"/>
</dbReference>
<proteinExistence type="predicted"/>